<accession>F2ANK8</accession>
<proteinExistence type="predicted"/>
<dbReference type="EMBL" id="AFAR01000070">
    <property type="protein sequence ID" value="EGF28754.1"/>
    <property type="molecule type" value="Genomic_DNA"/>
</dbReference>
<reference evidence="1 2" key="1">
    <citation type="journal article" date="2013" name="Mar. Genomics">
        <title>Expression of sulfatases in Rhodopirellula baltica and the diversity of sulfatases in the genus Rhodopirellula.</title>
        <authorList>
            <person name="Wegner C.E."/>
            <person name="Richter-Heitmann T."/>
            <person name="Klindworth A."/>
            <person name="Klockow C."/>
            <person name="Richter M."/>
            <person name="Achstetter T."/>
            <person name="Glockner F.O."/>
            <person name="Harder J."/>
        </authorList>
    </citation>
    <scope>NUCLEOTIDE SEQUENCE [LARGE SCALE GENOMIC DNA]</scope>
    <source>
        <strain evidence="1 2">WH47</strain>
    </source>
</reference>
<sequence length="64" mass="7589">MLDLEKPKPEIRKDFSVQDSVFGFGFLYQACFHPSRRPWQSFIVDAADAEDYVNKHWSGRLRRV</sequence>
<dbReference type="AlphaFoldDB" id="F2ANK8"/>
<dbReference type="PATRIC" id="fig|991778.3.peg.1338"/>
<comment type="caution">
    <text evidence="1">The sequence shown here is derived from an EMBL/GenBank/DDBJ whole genome shotgun (WGS) entry which is preliminary data.</text>
</comment>
<organism evidence="1 2">
    <name type="scientific">Rhodopirellula baltica WH47</name>
    <dbReference type="NCBI Taxonomy" id="991778"/>
    <lineage>
        <taxon>Bacteria</taxon>
        <taxon>Pseudomonadati</taxon>
        <taxon>Planctomycetota</taxon>
        <taxon>Planctomycetia</taxon>
        <taxon>Pirellulales</taxon>
        <taxon>Pirellulaceae</taxon>
        <taxon>Rhodopirellula</taxon>
    </lineage>
</organism>
<evidence type="ECO:0000313" key="1">
    <source>
        <dbReference type="EMBL" id="EGF28754.1"/>
    </source>
</evidence>
<dbReference type="Proteomes" id="UP000006222">
    <property type="component" value="Unassembled WGS sequence"/>
</dbReference>
<name>F2ANK8_RHOBT</name>
<protein>
    <submittedName>
        <fullName evidence="1">Uncharacterized protein</fullName>
    </submittedName>
</protein>
<gene>
    <name evidence="1" type="ORF">RBWH47_03786</name>
</gene>
<evidence type="ECO:0000313" key="2">
    <source>
        <dbReference type="Proteomes" id="UP000006222"/>
    </source>
</evidence>